<reference evidence="2 3" key="1">
    <citation type="submission" date="2017-11" db="EMBL/GenBank/DDBJ databases">
        <title>De-novo sequencing of pomegranate (Punica granatum L.) genome.</title>
        <authorList>
            <person name="Akparov Z."/>
            <person name="Amiraslanov A."/>
            <person name="Hajiyeva S."/>
            <person name="Abbasov M."/>
            <person name="Kaur K."/>
            <person name="Hamwieh A."/>
            <person name="Solovyev V."/>
            <person name="Salamov A."/>
            <person name="Braich B."/>
            <person name="Kosarev P."/>
            <person name="Mahmoud A."/>
            <person name="Hajiyev E."/>
            <person name="Babayeva S."/>
            <person name="Izzatullayeva V."/>
            <person name="Mammadov A."/>
            <person name="Mammadov A."/>
            <person name="Sharifova S."/>
            <person name="Ojaghi J."/>
            <person name="Eynullazada K."/>
            <person name="Bayramov B."/>
            <person name="Abdulazimova A."/>
            <person name="Shahmuradov I."/>
        </authorList>
    </citation>
    <scope>NUCLEOTIDE SEQUENCE [LARGE SCALE GENOMIC DNA]</scope>
    <source>
        <strain evidence="3">cv. AG2017</strain>
        <tissue evidence="2">Leaf</tissue>
    </source>
</reference>
<dbReference type="PROSITE" id="PS51257">
    <property type="entry name" value="PROKAR_LIPOPROTEIN"/>
    <property type="match status" value="1"/>
</dbReference>
<gene>
    <name evidence="2" type="ORF">CRG98_039637</name>
</gene>
<evidence type="ECO:0000313" key="3">
    <source>
        <dbReference type="Proteomes" id="UP000233551"/>
    </source>
</evidence>
<accession>A0A2I0I7J5</accession>
<keyword evidence="1" id="KW-1133">Transmembrane helix</keyword>
<feature type="transmembrane region" description="Helical" evidence="1">
    <location>
        <begin position="48"/>
        <end position="76"/>
    </location>
</feature>
<name>A0A2I0I7J5_PUNGR</name>
<protein>
    <submittedName>
        <fullName evidence="2">Uncharacterized protein</fullName>
    </submittedName>
</protein>
<keyword evidence="3" id="KW-1185">Reference proteome</keyword>
<keyword evidence="1" id="KW-0812">Transmembrane</keyword>
<organism evidence="2 3">
    <name type="scientific">Punica granatum</name>
    <name type="common">Pomegranate</name>
    <dbReference type="NCBI Taxonomy" id="22663"/>
    <lineage>
        <taxon>Eukaryota</taxon>
        <taxon>Viridiplantae</taxon>
        <taxon>Streptophyta</taxon>
        <taxon>Embryophyta</taxon>
        <taxon>Tracheophyta</taxon>
        <taxon>Spermatophyta</taxon>
        <taxon>Magnoliopsida</taxon>
        <taxon>eudicotyledons</taxon>
        <taxon>Gunneridae</taxon>
        <taxon>Pentapetalae</taxon>
        <taxon>rosids</taxon>
        <taxon>malvids</taxon>
        <taxon>Myrtales</taxon>
        <taxon>Lythraceae</taxon>
        <taxon>Punica</taxon>
    </lineage>
</organism>
<proteinExistence type="predicted"/>
<keyword evidence="1" id="KW-0472">Membrane</keyword>
<sequence>MEKKSTAVMAAPLFLSCCHRTTNARWRRSLTISSWQNMKSFSVWDGSLTLSAGTVSSVLKASLGLFLLLFHSLIIYSS</sequence>
<dbReference type="AlphaFoldDB" id="A0A2I0I7J5"/>
<comment type="caution">
    <text evidence="2">The sequence shown here is derived from an EMBL/GenBank/DDBJ whole genome shotgun (WGS) entry which is preliminary data.</text>
</comment>
<dbReference type="Proteomes" id="UP000233551">
    <property type="component" value="Unassembled WGS sequence"/>
</dbReference>
<evidence type="ECO:0000313" key="2">
    <source>
        <dbReference type="EMBL" id="PKI39974.1"/>
    </source>
</evidence>
<dbReference type="EMBL" id="PGOL01003681">
    <property type="protein sequence ID" value="PKI39974.1"/>
    <property type="molecule type" value="Genomic_DNA"/>
</dbReference>
<evidence type="ECO:0000256" key="1">
    <source>
        <dbReference type="SAM" id="Phobius"/>
    </source>
</evidence>